<sequence length="268" mass="31315">MKVSITTWHSQQNQETYMQIVSIKRGLLFYLAHTYETFHTSGSYAFVMEIKQMKKLQRLLTPKMIVGSTLSSSLRIKCSDGVKRKLVIRKIGQDHLGMGFHMDEYTFLTNGEDLDAILRFIRDQVSRLSVQEDEDHKCQERVMLYSPQSTTQFEYEIIDRRFHIVMMQKQLIEGKVRGGAIYEFYLDIQVLLQLQDWMKHMSSHSLSEDTLTITLSGAMDIDLKVTRSERGVQLDMIKKDVKQCQFSLLPGAELQQFVQYVHEAIYCY</sequence>
<evidence type="ECO:0000313" key="2">
    <source>
        <dbReference type="Proteomes" id="UP001254832"/>
    </source>
</evidence>
<reference evidence="1" key="1">
    <citation type="submission" date="2023-07" db="EMBL/GenBank/DDBJ databases">
        <title>Sorghum-associated microbial communities from plants grown in Nebraska, USA.</title>
        <authorList>
            <person name="Schachtman D."/>
        </authorList>
    </citation>
    <scope>NUCLEOTIDE SEQUENCE</scope>
    <source>
        <strain evidence="1">BE80</strain>
    </source>
</reference>
<dbReference type="AlphaFoldDB" id="A0AAP5GZP8"/>
<gene>
    <name evidence="1" type="ORF">J2W91_001128</name>
</gene>
<organism evidence="1 2">
    <name type="scientific">Paenibacillus amylolyticus</name>
    <dbReference type="NCBI Taxonomy" id="1451"/>
    <lineage>
        <taxon>Bacteria</taxon>
        <taxon>Bacillati</taxon>
        <taxon>Bacillota</taxon>
        <taxon>Bacilli</taxon>
        <taxon>Bacillales</taxon>
        <taxon>Paenibacillaceae</taxon>
        <taxon>Paenibacillus</taxon>
    </lineage>
</organism>
<name>A0AAP5GZP8_PAEAM</name>
<dbReference type="Proteomes" id="UP001254832">
    <property type="component" value="Unassembled WGS sequence"/>
</dbReference>
<comment type="caution">
    <text evidence="1">The sequence shown here is derived from an EMBL/GenBank/DDBJ whole genome shotgun (WGS) entry which is preliminary data.</text>
</comment>
<protein>
    <submittedName>
        <fullName evidence="1">Uncharacterized protein</fullName>
    </submittedName>
</protein>
<dbReference type="EMBL" id="JAVDTR010000002">
    <property type="protein sequence ID" value="MDR6722680.1"/>
    <property type="molecule type" value="Genomic_DNA"/>
</dbReference>
<evidence type="ECO:0000313" key="1">
    <source>
        <dbReference type="EMBL" id="MDR6722680.1"/>
    </source>
</evidence>
<proteinExistence type="predicted"/>
<accession>A0AAP5GZP8</accession>
<dbReference type="RefSeq" id="WP_310137083.1">
    <property type="nucleotide sequence ID" value="NZ_JAVDTR010000002.1"/>
</dbReference>